<feature type="compositionally biased region" description="Acidic residues" evidence="8">
    <location>
        <begin position="1"/>
        <end position="10"/>
    </location>
</feature>
<accession>A0ABN8N5G6</accession>
<evidence type="ECO:0000256" key="6">
    <source>
        <dbReference type="PROSITE-ProRule" id="PRU01211"/>
    </source>
</evidence>
<keyword evidence="1 6" id="KW-0645">Protease</keyword>
<feature type="binding site" evidence="6">
    <location>
        <position position="131"/>
    </location>
    <ligand>
        <name>Zn(2+)</name>
        <dbReference type="ChEBI" id="CHEBI:29105"/>
        <note>catalytic</note>
    </ligand>
</feature>
<keyword evidence="3 6" id="KW-0378">Hydrolase</keyword>
<dbReference type="CDD" id="cd04280">
    <property type="entry name" value="ZnMc_astacin_like"/>
    <property type="match status" value="2"/>
</dbReference>
<dbReference type="Pfam" id="PF01400">
    <property type="entry name" value="Astacin"/>
    <property type="match status" value="1"/>
</dbReference>
<evidence type="ECO:0000313" key="10">
    <source>
        <dbReference type="EMBL" id="CAH3043461.1"/>
    </source>
</evidence>
<comment type="cofactor">
    <cofactor evidence="6 7">
        <name>Zn(2+)</name>
        <dbReference type="ChEBI" id="CHEBI:29105"/>
    </cofactor>
    <text evidence="6 7">Binds 1 zinc ion per subunit.</text>
</comment>
<comment type="caution">
    <text evidence="6">Lacks conserved residue(s) required for the propagation of feature annotation.</text>
</comment>
<feature type="binding site" evidence="6">
    <location>
        <position position="282"/>
    </location>
    <ligand>
        <name>Zn(2+)</name>
        <dbReference type="ChEBI" id="CHEBI:29105"/>
        <note>catalytic</note>
    </ligand>
</feature>
<keyword evidence="2 6" id="KW-0479">Metal-binding</keyword>
<reference evidence="10 11" key="1">
    <citation type="submission" date="2022-05" db="EMBL/GenBank/DDBJ databases">
        <authorList>
            <consortium name="Genoscope - CEA"/>
            <person name="William W."/>
        </authorList>
    </citation>
    <scope>NUCLEOTIDE SEQUENCE [LARGE SCALE GENOMIC DNA]</scope>
</reference>
<dbReference type="SUPFAM" id="SSF55486">
    <property type="entry name" value="Metalloproteases ('zincins'), catalytic domain"/>
    <property type="match status" value="2"/>
</dbReference>
<evidence type="ECO:0000256" key="2">
    <source>
        <dbReference type="ARBA" id="ARBA00022723"/>
    </source>
</evidence>
<keyword evidence="5 6" id="KW-0482">Metalloprotease</keyword>
<evidence type="ECO:0000256" key="5">
    <source>
        <dbReference type="ARBA" id="ARBA00023049"/>
    </source>
</evidence>
<organism evidence="10 11">
    <name type="scientific">Porites lobata</name>
    <dbReference type="NCBI Taxonomy" id="104759"/>
    <lineage>
        <taxon>Eukaryota</taxon>
        <taxon>Metazoa</taxon>
        <taxon>Cnidaria</taxon>
        <taxon>Anthozoa</taxon>
        <taxon>Hexacorallia</taxon>
        <taxon>Scleractinia</taxon>
        <taxon>Fungiina</taxon>
        <taxon>Poritidae</taxon>
        <taxon>Porites</taxon>
    </lineage>
</organism>
<dbReference type="InterPro" id="IPR034035">
    <property type="entry name" value="Astacin-like_dom"/>
</dbReference>
<name>A0ABN8N5G6_9CNID</name>
<feature type="region of interest" description="Disordered" evidence="8">
    <location>
        <begin position="1"/>
        <end position="26"/>
    </location>
</feature>
<dbReference type="SMART" id="SM00235">
    <property type="entry name" value="ZnMc"/>
    <property type="match status" value="2"/>
</dbReference>
<dbReference type="EC" id="3.4.24.-" evidence="7"/>
<evidence type="ECO:0000256" key="8">
    <source>
        <dbReference type="SAM" id="MobiDB-lite"/>
    </source>
</evidence>
<keyword evidence="11" id="KW-1185">Reference proteome</keyword>
<dbReference type="PANTHER" id="PTHR10127">
    <property type="entry name" value="DISCOIDIN, CUB, EGF, LAMININ , AND ZINC METALLOPROTEASE DOMAIN CONTAINING"/>
    <property type="match status" value="1"/>
</dbReference>
<protein>
    <recommendedName>
        <fullName evidence="7">Metalloendopeptidase</fullName>
        <ecNumber evidence="7">3.4.24.-</ecNumber>
    </recommendedName>
</protein>
<dbReference type="PRINTS" id="PR00480">
    <property type="entry name" value="ASTACIN"/>
</dbReference>
<keyword evidence="4 6" id="KW-0862">Zinc</keyword>
<proteinExistence type="predicted"/>
<feature type="binding site" evidence="6">
    <location>
        <position position="276"/>
    </location>
    <ligand>
        <name>Zn(2+)</name>
        <dbReference type="ChEBI" id="CHEBI:29105"/>
        <note>catalytic</note>
    </ligand>
</feature>
<sequence>MMLSEEEIEAAENGMDPTQVGKQRGLSNSKYRKWPGGVVPYTLDEDADFFHADSVFKRGAIFSAIKEWEEKTCIKFVKRTTQKAYIEFTVQDGCWSQVGRTGRKQQISLGFGCGYHGIAVHEIGHALGFWHEQSRPDRDRYVEIVWDNIEPSQKHNFRKYSTSSINSLNVPYDYGSIMHYGKRDFSKFPYLLTTIKPKRSGVSIGQRKHLSPLDNWEEKTCLRFKKRTTQRDYIDFVIEQFSGCYSRGIGRVGGRQVINLGFSCIGLHVAVHEIGHAIGFWHEQSRPDRDEYVEVIWKNIMKGKEGQFQKYPNYMIDSLGVEYDYESVMHYGRFDFSKYVFLPTLRAKKPGKKISPSRRLSPLDAKQANLLYKCNK</sequence>
<dbReference type="InterPro" id="IPR001506">
    <property type="entry name" value="Peptidase_M12A"/>
</dbReference>
<dbReference type="Gene3D" id="3.40.390.10">
    <property type="entry name" value="Collagenase (Catalytic Domain)"/>
    <property type="match status" value="2"/>
</dbReference>
<feature type="binding site" evidence="6">
    <location>
        <position position="121"/>
    </location>
    <ligand>
        <name>Zn(2+)</name>
        <dbReference type="ChEBI" id="CHEBI:29105"/>
        <note>catalytic</note>
    </ligand>
</feature>
<dbReference type="InterPro" id="IPR024079">
    <property type="entry name" value="MetalloPept_cat_dom_sf"/>
</dbReference>
<dbReference type="PROSITE" id="PS51864">
    <property type="entry name" value="ASTACIN"/>
    <property type="match status" value="2"/>
</dbReference>
<dbReference type="InterPro" id="IPR006026">
    <property type="entry name" value="Peptidase_Metallo"/>
</dbReference>
<comment type="caution">
    <text evidence="10">The sequence shown here is derived from an EMBL/GenBank/DDBJ whole genome shotgun (WGS) entry which is preliminary data.</text>
</comment>
<dbReference type="PANTHER" id="PTHR10127:SF780">
    <property type="entry name" value="METALLOENDOPEPTIDASE"/>
    <property type="match status" value="1"/>
</dbReference>
<feature type="binding site" evidence="6">
    <location>
        <position position="125"/>
    </location>
    <ligand>
        <name>Zn(2+)</name>
        <dbReference type="ChEBI" id="CHEBI:29105"/>
        <note>catalytic</note>
    </ligand>
</feature>
<feature type="binding site" evidence="6">
    <location>
        <position position="272"/>
    </location>
    <ligand>
        <name>Zn(2+)</name>
        <dbReference type="ChEBI" id="CHEBI:29105"/>
        <note>catalytic</note>
    </ligand>
</feature>
<evidence type="ECO:0000256" key="3">
    <source>
        <dbReference type="ARBA" id="ARBA00022801"/>
    </source>
</evidence>
<dbReference type="Proteomes" id="UP001159405">
    <property type="component" value="Unassembled WGS sequence"/>
</dbReference>
<feature type="domain" description="Peptidase M12A" evidence="9">
    <location>
        <begin position="24"/>
        <end position="225"/>
    </location>
</feature>
<evidence type="ECO:0000256" key="7">
    <source>
        <dbReference type="RuleBase" id="RU361183"/>
    </source>
</evidence>
<evidence type="ECO:0000259" key="9">
    <source>
        <dbReference type="PROSITE" id="PS51864"/>
    </source>
</evidence>
<feature type="active site" evidence="6">
    <location>
        <position position="122"/>
    </location>
</feature>
<evidence type="ECO:0000256" key="1">
    <source>
        <dbReference type="ARBA" id="ARBA00022670"/>
    </source>
</evidence>
<gene>
    <name evidence="10" type="ORF">PLOB_00002929</name>
</gene>
<evidence type="ECO:0000313" key="11">
    <source>
        <dbReference type="Proteomes" id="UP001159405"/>
    </source>
</evidence>
<feature type="active site" evidence="6">
    <location>
        <position position="273"/>
    </location>
</feature>
<dbReference type="EMBL" id="CALNXK010000011">
    <property type="protein sequence ID" value="CAH3043461.1"/>
    <property type="molecule type" value="Genomic_DNA"/>
</dbReference>
<evidence type="ECO:0000256" key="4">
    <source>
        <dbReference type="ARBA" id="ARBA00022833"/>
    </source>
</evidence>
<feature type="domain" description="Peptidase M12A" evidence="9">
    <location>
        <begin position="221"/>
        <end position="375"/>
    </location>
</feature>